<dbReference type="OrthoDB" id="5910626at2759"/>
<protein>
    <submittedName>
        <fullName evidence="1">Uncharacterized protein</fullName>
    </submittedName>
</protein>
<gene>
    <name evidence="1" type="ORF">CRE_17474</name>
</gene>
<dbReference type="AlphaFoldDB" id="E3N283"/>
<dbReference type="InParanoid" id="E3N283"/>
<dbReference type="HOGENOM" id="CLU_1062598_0_0_1"/>
<dbReference type="EMBL" id="DS268511">
    <property type="protein sequence ID" value="EFO84011.1"/>
    <property type="molecule type" value="Genomic_DNA"/>
</dbReference>
<organism evidence="2">
    <name type="scientific">Caenorhabditis remanei</name>
    <name type="common">Caenorhabditis vulgaris</name>
    <dbReference type="NCBI Taxonomy" id="31234"/>
    <lineage>
        <taxon>Eukaryota</taxon>
        <taxon>Metazoa</taxon>
        <taxon>Ecdysozoa</taxon>
        <taxon>Nematoda</taxon>
        <taxon>Chromadorea</taxon>
        <taxon>Rhabditida</taxon>
        <taxon>Rhabditina</taxon>
        <taxon>Rhabditomorpha</taxon>
        <taxon>Rhabditoidea</taxon>
        <taxon>Rhabditidae</taxon>
        <taxon>Peloderinae</taxon>
        <taxon>Caenorhabditis</taxon>
    </lineage>
</organism>
<proteinExistence type="predicted"/>
<sequence length="262" mass="31417">MENQEVLRSKLLSYEALKAVLKSLSLETREATNRRIPALRTINSRLPYILENVFITADTFRTSGRRWYTESTMEQSSENPLRFLVDPRKIVVIINVVNSWEGAKYSVNKSREEILEQLYDEYIRNGTVVTGLLYLRKIHEFLKRRRENEEDLKMKVKNLDWRLKQQRVMRILFASLIWMCWKNIWIFERYIHFGCMSENVSKASYETSRCHKSMLVGQFFVHFNGNSPRRTPESNIFKNFQEKNRKMNIFECISRTDEDNLY</sequence>
<evidence type="ECO:0000313" key="2">
    <source>
        <dbReference type="Proteomes" id="UP000008281"/>
    </source>
</evidence>
<keyword evidence="2" id="KW-1185">Reference proteome</keyword>
<name>E3N283_CAERE</name>
<evidence type="ECO:0000313" key="1">
    <source>
        <dbReference type="EMBL" id="EFO84011.1"/>
    </source>
</evidence>
<accession>E3N283</accession>
<reference evidence="1" key="1">
    <citation type="submission" date="2007-07" db="EMBL/GenBank/DDBJ databases">
        <title>PCAP assembly of the Caenorhabditis remanei genome.</title>
        <authorList>
            <consortium name="The Caenorhabditis remanei Sequencing Consortium"/>
            <person name="Wilson R.K."/>
        </authorList>
    </citation>
    <scope>NUCLEOTIDE SEQUENCE [LARGE SCALE GENOMIC DNA]</scope>
    <source>
        <strain evidence="1">PB4641</strain>
    </source>
</reference>
<dbReference type="Proteomes" id="UP000008281">
    <property type="component" value="Unassembled WGS sequence"/>
</dbReference>